<name>A0A099EUQ1_9RHOB</name>
<dbReference type="GO" id="GO:0004803">
    <property type="term" value="F:transposase activity"/>
    <property type="evidence" value="ECO:0007669"/>
    <property type="project" value="InterPro"/>
</dbReference>
<reference evidence="3 5" key="2">
    <citation type="submission" date="2014-10" db="EMBL/GenBank/DDBJ databases">
        <title>Paracoccus sanguinis sp. nov., isolated from clinical specimens of New York State patients.</title>
        <authorList>
            <person name="Mingle L.A."/>
            <person name="Cole J.A."/>
            <person name="Lapierre P."/>
            <person name="Musser K.A."/>
        </authorList>
    </citation>
    <scope>NUCLEOTIDE SEQUENCE [LARGE SCALE GENOMIC DNA]</scope>
    <source>
        <strain evidence="3 5">JCM 14014</strain>
    </source>
</reference>
<evidence type="ECO:0000313" key="5">
    <source>
        <dbReference type="Proteomes" id="UP000029846"/>
    </source>
</evidence>
<reference evidence="3 5" key="1">
    <citation type="submission" date="2014-09" db="EMBL/GenBank/DDBJ databases">
        <authorList>
            <person name="McGinnis J.M."/>
            <person name="Wolfgang W.J."/>
        </authorList>
    </citation>
    <scope>NUCLEOTIDE SEQUENCE [LARGE SCALE GENOMIC DNA]</scope>
    <source>
        <strain evidence="3 5">JCM 14014</strain>
    </source>
</reference>
<dbReference type="InterPro" id="IPR003346">
    <property type="entry name" value="Transposase_20"/>
</dbReference>
<dbReference type="PANTHER" id="PTHR33055:SF3">
    <property type="entry name" value="PUTATIVE TRANSPOSASE FOR IS117-RELATED"/>
    <property type="match status" value="1"/>
</dbReference>
<dbReference type="GO" id="GO:0006313">
    <property type="term" value="P:DNA transposition"/>
    <property type="evidence" value="ECO:0007669"/>
    <property type="project" value="InterPro"/>
</dbReference>
<dbReference type="EMBL" id="JRKN01000070">
    <property type="protein sequence ID" value="KGJ01633.1"/>
    <property type="molecule type" value="Genomic_DNA"/>
</dbReference>
<dbReference type="PANTHER" id="PTHR33055">
    <property type="entry name" value="TRANSPOSASE FOR INSERTION SEQUENCE ELEMENT IS1111A"/>
    <property type="match status" value="1"/>
</dbReference>
<evidence type="ECO:0000313" key="4">
    <source>
        <dbReference type="EMBL" id="SFA62110.1"/>
    </source>
</evidence>
<dbReference type="InterPro" id="IPR002525">
    <property type="entry name" value="Transp_IS110-like_N"/>
</dbReference>
<organism evidence="3 5">
    <name type="scientific">Paracoccus halophilus</name>
    <dbReference type="NCBI Taxonomy" id="376733"/>
    <lineage>
        <taxon>Bacteria</taxon>
        <taxon>Pseudomonadati</taxon>
        <taxon>Pseudomonadota</taxon>
        <taxon>Alphaproteobacteria</taxon>
        <taxon>Rhodobacterales</taxon>
        <taxon>Paracoccaceae</taxon>
        <taxon>Paracoccus</taxon>
    </lineage>
</organism>
<dbReference type="Proteomes" id="UP000182312">
    <property type="component" value="Unassembled WGS sequence"/>
</dbReference>
<evidence type="ECO:0000313" key="6">
    <source>
        <dbReference type="Proteomes" id="UP000182312"/>
    </source>
</evidence>
<proteinExistence type="predicted"/>
<reference evidence="4 6" key="3">
    <citation type="submission" date="2016-10" db="EMBL/GenBank/DDBJ databases">
        <authorList>
            <person name="de Groot N.N."/>
        </authorList>
    </citation>
    <scope>NUCLEOTIDE SEQUENCE [LARGE SCALE GENOMIC DNA]</scope>
    <source>
        <strain evidence="4 6">CGMCC 1.6117</strain>
    </source>
</reference>
<dbReference type="RefSeq" id="WP_036744278.1">
    <property type="nucleotide sequence ID" value="NZ_FOJO01000044.1"/>
</dbReference>
<keyword evidence="5" id="KW-1185">Reference proteome</keyword>
<evidence type="ECO:0000313" key="3">
    <source>
        <dbReference type="EMBL" id="KGJ01633.1"/>
    </source>
</evidence>
<dbReference type="STRING" id="376733.SAMN04487972_14416"/>
<dbReference type="GO" id="GO:0003677">
    <property type="term" value="F:DNA binding"/>
    <property type="evidence" value="ECO:0007669"/>
    <property type="project" value="InterPro"/>
</dbReference>
<dbReference type="EMBL" id="FOJO01000044">
    <property type="protein sequence ID" value="SFA62110.1"/>
    <property type="molecule type" value="Genomic_DNA"/>
</dbReference>
<sequence length="376" mass="41559">MQGSTFIGLDVHKATISVAVAMGQRGGEVRHLGTVPHRPDHVRKLVEKLAASGGRLCFCYEAGPCGYGLHRQLVEMGHDCIVVAPSLIPVKTGDRVKTDRRDAVMLAKLHRAGELTPVWVPDAAHEAMRDLVRARATAMRVLGKARQHLQGFLLRHGRIYPGKKGWTVAYRRWLTTVRFHHPAQQIVFQDYVDAVSDAEARVERLTTQVADLLPTWSLAPIVEAVQAMRGVAFIVAVTVVAEVGDFQRFHNPRQLMAYLGLTPSEYSSGATVRRGGITKAGSGLARRALIEGAWSYRMQARVSRKLHDRLEGLPKAVRDIAWKGQLRMCQRYRHLVAAGKAKVIVTTAIAREMVGFIWAIARAVTSQHEVGVVTQS</sequence>
<dbReference type="Proteomes" id="UP000029846">
    <property type="component" value="Unassembled WGS sequence"/>
</dbReference>
<dbReference type="AlphaFoldDB" id="A0A099EUQ1"/>
<feature type="domain" description="Transposase IS116/IS110/IS902 C-terminal" evidence="2">
    <location>
        <begin position="224"/>
        <end position="299"/>
    </location>
</feature>
<accession>A0A099EUQ1</accession>
<gene>
    <name evidence="3" type="ORF">IT41_19665</name>
    <name evidence="4" type="ORF">SAMN04487972_14416</name>
</gene>
<evidence type="ECO:0000259" key="1">
    <source>
        <dbReference type="Pfam" id="PF01548"/>
    </source>
</evidence>
<evidence type="ECO:0000259" key="2">
    <source>
        <dbReference type="Pfam" id="PF02371"/>
    </source>
</evidence>
<dbReference type="Pfam" id="PF01548">
    <property type="entry name" value="DEDD_Tnp_IS110"/>
    <property type="match status" value="1"/>
</dbReference>
<dbReference type="OrthoDB" id="8261795at2"/>
<protein>
    <submittedName>
        <fullName evidence="3">Transposase</fullName>
    </submittedName>
</protein>
<feature type="domain" description="Transposase IS110-like N-terminal" evidence="1">
    <location>
        <begin position="7"/>
        <end position="154"/>
    </location>
</feature>
<dbReference type="eggNOG" id="COG3547">
    <property type="taxonomic scope" value="Bacteria"/>
</dbReference>
<dbReference type="Pfam" id="PF02371">
    <property type="entry name" value="Transposase_20"/>
    <property type="match status" value="1"/>
</dbReference>
<dbReference type="NCBIfam" id="NF033542">
    <property type="entry name" value="transpos_IS110"/>
    <property type="match status" value="1"/>
</dbReference>
<dbReference type="InterPro" id="IPR047650">
    <property type="entry name" value="Transpos_IS110"/>
</dbReference>